<comment type="caution">
    <text evidence="2">The sequence shown here is derived from an EMBL/GenBank/DDBJ whole genome shotgun (WGS) entry which is preliminary data.</text>
</comment>
<dbReference type="RefSeq" id="WP_188874037.1">
    <property type="nucleotide sequence ID" value="NZ_BMOV01000011.1"/>
</dbReference>
<gene>
    <name evidence="2" type="ORF">GCM10007972_25350</name>
</gene>
<dbReference type="InterPro" id="IPR056596">
    <property type="entry name" value="FLAD1_M"/>
</dbReference>
<dbReference type="InterPro" id="IPR001453">
    <property type="entry name" value="MoaB/Mog_dom"/>
</dbReference>
<evidence type="ECO:0000313" key="3">
    <source>
        <dbReference type="Proteomes" id="UP000602381"/>
    </source>
</evidence>
<dbReference type="PANTHER" id="PTHR13939">
    <property type="entry name" value="NICOTINAMIDE-NUCLEOTIDE AMIDOHYDROLASE PNCC"/>
    <property type="match status" value="1"/>
</dbReference>
<dbReference type="Pfam" id="PF00994">
    <property type="entry name" value="MoCF_biosynth"/>
    <property type="match status" value="1"/>
</dbReference>
<dbReference type="SMART" id="SM00852">
    <property type="entry name" value="MoCF_biosynth"/>
    <property type="match status" value="1"/>
</dbReference>
<keyword evidence="3" id="KW-1185">Reference proteome</keyword>
<proteinExistence type="predicted"/>
<evidence type="ECO:0000259" key="1">
    <source>
        <dbReference type="SMART" id="SM00852"/>
    </source>
</evidence>
<evidence type="ECO:0000313" key="2">
    <source>
        <dbReference type="EMBL" id="GGO16359.1"/>
    </source>
</evidence>
<name>A0ABQ2LFW6_9PROT</name>
<dbReference type="InterPro" id="IPR050101">
    <property type="entry name" value="CinA"/>
</dbReference>
<accession>A0ABQ2LFW6</accession>
<protein>
    <submittedName>
        <fullName evidence="2">Molybdenum cofactor biosynthesis protein</fullName>
    </submittedName>
</protein>
<dbReference type="InterPro" id="IPR036425">
    <property type="entry name" value="MoaB/Mog-like_dom_sf"/>
</dbReference>
<dbReference type="EMBL" id="BMOV01000011">
    <property type="protein sequence ID" value="GGO16359.1"/>
    <property type="molecule type" value="Genomic_DNA"/>
</dbReference>
<organism evidence="2 3">
    <name type="scientific">Iodidimonas muriae</name>
    <dbReference type="NCBI Taxonomy" id="261467"/>
    <lineage>
        <taxon>Bacteria</taxon>
        <taxon>Pseudomonadati</taxon>
        <taxon>Pseudomonadota</taxon>
        <taxon>Alphaproteobacteria</taxon>
        <taxon>Iodidimonadales</taxon>
        <taxon>Iodidimonadaceae</taxon>
        <taxon>Iodidimonas</taxon>
    </lineage>
</organism>
<dbReference type="Proteomes" id="UP000602381">
    <property type="component" value="Unassembled WGS sequence"/>
</dbReference>
<sequence length="255" mass="27745">MPDKLKSPVKAALVVIGDEILSGRTKDANAATLALWLNEQGVRLDEVRVVPDVTERIIAAVNECRSRFRYVFTTGGIGPTHDDITADAIAKAFDVPLIDHPEAVRLLKAHYPKGEFTEARRRMARIPEGGTLIDNPISVAPGFQLDNVYVLAGVPLIMKAMLESLRHSLDGGAPMRSASLTVPMPESALAGDLGRIADAAKDVQIGSYPYYREGRVGLHVVVRSTDEKRIEQVIEDIKSVVSRFGVTPVDDPREG</sequence>
<dbReference type="CDD" id="cd00885">
    <property type="entry name" value="cinA"/>
    <property type="match status" value="1"/>
</dbReference>
<dbReference type="PANTHER" id="PTHR13939:SF0">
    <property type="entry name" value="NMN AMIDOHYDROLASE-LIKE PROTEIN YFAY"/>
    <property type="match status" value="1"/>
</dbReference>
<feature type="domain" description="MoaB/Mog" evidence="1">
    <location>
        <begin position="12"/>
        <end position="172"/>
    </location>
</feature>
<dbReference type="Pfam" id="PF24102">
    <property type="entry name" value="FLAD1_M"/>
    <property type="match status" value="1"/>
</dbReference>
<dbReference type="Gene3D" id="3.40.980.10">
    <property type="entry name" value="MoaB/Mog-like domain"/>
    <property type="match status" value="1"/>
</dbReference>
<reference evidence="3" key="1">
    <citation type="journal article" date="2019" name="Int. J. Syst. Evol. Microbiol.">
        <title>The Global Catalogue of Microorganisms (GCM) 10K type strain sequencing project: providing services to taxonomists for standard genome sequencing and annotation.</title>
        <authorList>
            <consortium name="The Broad Institute Genomics Platform"/>
            <consortium name="The Broad Institute Genome Sequencing Center for Infectious Disease"/>
            <person name="Wu L."/>
            <person name="Ma J."/>
        </authorList>
    </citation>
    <scope>NUCLEOTIDE SEQUENCE [LARGE SCALE GENOMIC DNA]</scope>
    <source>
        <strain evidence="3">JCM 17843</strain>
    </source>
</reference>
<dbReference type="SUPFAM" id="SSF53218">
    <property type="entry name" value="Molybdenum cofactor biosynthesis proteins"/>
    <property type="match status" value="1"/>
</dbReference>